<name>A0A828YWV3_9LEPT</name>
<evidence type="ECO:0000313" key="1">
    <source>
        <dbReference type="EMBL" id="EKR63271.1"/>
    </source>
</evidence>
<dbReference type="EMBL" id="AFLV02000062">
    <property type="protein sequence ID" value="EKR63271.1"/>
    <property type="molecule type" value="Genomic_DNA"/>
</dbReference>
<proteinExistence type="predicted"/>
<dbReference type="AlphaFoldDB" id="A0A828YWV3"/>
<accession>A0A828YWV3</accession>
<organism evidence="1 2">
    <name type="scientific">Leptospira weilii str. 2006001853</name>
    <dbReference type="NCBI Taxonomy" id="1001589"/>
    <lineage>
        <taxon>Bacteria</taxon>
        <taxon>Pseudomonadati</taxon>
        <taxon>Spirochaetota</taxon>
        <taxon>Spirochaetia</taxon>
        <taxon>Leptospirales</taxon>
        <taxon>Leptospiraceae</taxon>
        <taxon>Leptospira</taxon>
    </lineage>
</organism>
<reference evidence="1 2" key="1">
    <citation type="submission" date="2012-10" db="EMBL/GenBank/DDBJ databases">
        <authorList>
            <person name="Harkins D.M."/>
            <person name="Durkin A.S."/>
            <person name="Brinkac L.M."/>
            <person name="Haft D.H."/>
            <person name="Selengut J.D."/>
            <person name="Sanka R."/>
            <person name="DePew J."/>
            <person name="Purushe J."/>
            <person name="Whelen A.C."/>
            <person name="Vinetz J.M."/>
            <person name="Sutton G.G."/>
            <person name="Nierman W.C."/>
            <person name="Fouts D.E."/>
        </authorList>
    </citation>
    <scope>NUCLEOTIDE SEQUENCE [LARGE SCALE GENOMIC DNA]</scope>
    <source>
        <strain evidence="1 2">2006001853</strain>
    </source>
</reference>
<comment type="caution">
    <text evidence="1">The sequence shown here is derived from an EMBL/GenBank/DDBJ whole genome shotgun (WGS) entry which is preliminary data.</text>
</comment>
<evidence type="ECO:0000313" key="2">
    <source>
        <dbReference type="Proteomes" id="UP000001338"/>
    </source>
</evidence>
<dbReference type="Proteomes" id="UP000001338">
    <property type="component" value="Unassembled WGS sequence"/>
</dbReference>
<gene>
    <name evidence="1" type="ORF">LEP1GSC036_3069</name>
</gene>
<protein>
    <submittedName>
        <fullName evidence="1">Uncharacterized protein</fullName>
    </submittedName>
</protein>
<sequence length="39" mass="4851">MSRRRKSMIHFFEKSRNLNFVNRFLKYGAIVNHDFTNKF</sequence>